<gene>
    <name evidence="3" type="ORF">Q9295_00380</name>
</gene>
<accession>A0ABU0VSW1</accession>
<dbReference type="InterPro" id="IPR007844">
    <property type="entry name" value="AsmA"/>
</dbReference>
<dbReference type="Proteomes" id="UP001239680">
    <property type="component" value="Unassembled WGS sequence"/>
</dbReference>
<keyword evidence="1" id="KW-0175">Coiled coil</keyword>
<dbReference type="InterPro" id="IPR052894">
    <property type="entry name" value="AsmA-related"/>
</dbReference>
<sequence length="657" mass="67906">MRWLLRAVGALVVLAVLAVGVLLLIPSERIAQTAAAEFERLTGRALQIEGKVSAQFWPVLGVTTGPVSIANAEWSEAGPMLRADSLTIEFNASALLGGEVKVLGLRAERPQILLERAKDGRENWVFGGGGAAGEVSAETPGVGRSYTLEEGLIRNGTLRFIDHSTGRDVALDAVDLRLAIPDFAGAFTLTASALLQGHAVSLAAEAGAFSTFTEGRVVPVTLSAKVGGSSLRFEGRGGWQPMAAEGALVADLSDLATVAALAGAATPELPQGLGKTGIGLEGQLTLDGKGAAYLRSATLRADGNVLTGDLDLKPGKDRPKLSAQLAAQSLSLTGLGGGQGGGASGGMKAEGWPTERIDVSGLGIVDAELALVAGAVDLGLVKLGETRVVMTLDRSRAVFDIRKLSAYGGAITGEFVVNGRGGLSVGGKLSLAGMQMQPLLMDVSGWDRLIAQGNLTFNFLGVGNSMDEIMAGLKGDGALSLGQGELKGLDIAGMLQRLDASYVGEGQRTIFDGIAASFTIADGVLSNRDLQLIAPYVTATGAGEVDLGARRLSYRLRPTALAGADGSGGVMVPLVITGPWSDLSFRLDLESIAREKMEAEAKEAEARAKAALEAKLRDDFGVEALEGEGLSDAARRRAREALDSEARRMLEGILGGD</sequence>
<evidence type="ECO:0000256" key="1">
    <source>
        <dbReference type="SAM" id="Coils"/>
    </source>
</evidence>
<dbReference type="EMBL" id="JAVDBT010000001">
    <property type="protein sequence ID" value="MDQ2064816.1"/>
    <property type="molecule type" value="Genomic_DNA"/>
</dbReference>
<protein>
    <submittedName>
        <fullName evidence="3">AsmA family protein</fullName>
    </submittedName>
</protein>
<comment type="caution">
    <text evidence="3">The sequence shown here is derived from an EMBL/GenBank/DDBJ whole genome shotgun (WGS) entry which is preliminary data.</text>
</comment>
<dbReference type="PANTHER" id="PTHR30441">
    <property type="entry name" value="DUF748 DOMAIN-CONTAINING PROTEIN"/>
    <property type="match status" value="1"/>
</dbReference>
<dbReference type="RefSeq" id="WP_306678290.1">
    <property type="nucleotide sequence ID" value="NZ_JAVDBT010000001.1"/>
</dbReference>
<feature type="coiled-coil region" evidence="1">
    <location>
        <begin position="587"/>
        <end position="614"/>
    </location>
</feature>
<evidence type="ECO:0000313" key="4">
    <source>
        <dbReference type="Proteomes" id="UP001239680"/>
    </source>
</evidence>
<reference evidence="3 4" key="1">
    <citation type="submission" date="2023-08" db="EMBL/GenBank/DDBJ databases">
        <title>Characterization of two Paracoccaceae strains isolated from Phycosphere and proposal of Xinfangfangia lacusdiani sp. nov.</title>
        <authorList>
            <person name="Deng Y."/>
            <person name="Zhang Y.Q."/>
        </authorList>
    </citation>
    <scope>NUCLEOTIDE SEQUENCE [LARGE SCALE GENOMIC DNA]</scope>
    <source>
        <strain evidence="3 4">CPCC 101601</strain>
    </source>
</reference>
<proteinExistence type="predicted"/>
<evidence type="ECO:0000313" key="3">
    <source>
        <dbReference type="EMBL" id="MDQ2064816.1"/>
    </source>
</evidence>
<feature type="domain" description="AsmA" evidence="2">
    <location>
        <begin position="238"/>
        <end position="530"/>
    </location>
</feature>
<feature type="domain" description="AsmA" evidence="2">
    <location>
        <begin position="8"/>
        <end position="126"/>
    </location>
</feature>
<keyword evidence="4" id="KW-1185">Reference proteome</keyword>
<evidence type="ECO:0000259" key="2">
    <source>
        <dbReference type="Pfam" id="PF05170"/>
    </source>
</evidence>
<organism evidence="3 4">
    <name type="scientific">Pseudogemmobacter lacusdianii</name>
    <dbReference type="NCBI Taxonomy" id="3069608"/>
    <lineage>
        <taxon>Bacteria</taxon>
        <taxon>Pseudomonadati</taxon>
        <taxon>Pseudomonadota</taxon>
        <taxon>Alphaproteobacteria</taxon>
        <taxon>Rhodobacterales</taxon>
        <taxon>Paracoccaceae</taxon>
        <taxon>Pseudogemmobacter</taxon>
    </lineage>
</organism>
<dbReference type="PANTHER" id="PTHR30441:SF4">
    <property type="entry name" value="PROTEIN ASMA"/>
    <property type="match status" value="1"/>
</dbReference>
<dbReference type="Pfam" id="PF05170">
    <property type="entry name" value="AsmA"/>
    <property type="match status" value="2"/>
</dbReference>
<name>A0ABU0VSW1_9RHOB</name>